<keyword evidence="4 7" id="KW-0812">Transmembrane</keyword>
<accession>A0A7W7QNA7</accession>
<evidence type="ECO:0000256" key="6">
    <source>
        <dbReference type="ARBA" id="ARBA00023136"/>
    </source>
</evidence>
<evidence type="ECO:0000256" key="3">
    <source>
        <dbReference type="ARBA" id="ARBA00022679"/>
    </source>
</evidence>
<dbReference type="RefSeq" id="WP_184716128.1">
    <property type="nucleotide sequence ID" value="NZ_JACHJP010000003.1"/>
</dbReference>
<proteinExistence type="predicted"/>
<dbReference type="PANTHER" id="PTHR22926">
    <property type="entry name" value="PHOSPHO-N-ACETYLMURAMOYL-PENTAPEPTIDE-TRANSFERASE"/>
    <property type="match status" value="1"/>
</dbReference>
<evidence type="ECO:0000256" key="5">
    <source>
        <dbReference type="ARBA" id="ARBA00022989"/>
    </source>
</evidence>
<evidence type="ECO:0000256" key="4">
    <source>
        <dbReference type="ARBA" id="ARBA00022692"/>
    </source>
</evidence>
<organism evidence="8 9">
    <name type="scientific">Streptosporangium saharense</name>
    <dbReference type="NCBI Taxonomy" id="1706840"/>
    <lineage>
        <taxon>Bacteria</taxon>
        <taxon>Bacillati</taxon>
        <taxon>Actinomycetota</taxon>
        <taxon>Actinomycetes</taxon>
        <taxon>Streptosporangiales</taxon>
        <taxon>Streptosporangiaceae</taxon>
        <taxon>Streptosporangium</taxon>
    </lineage>
</organism>
<evidence type="ECO:0000256" key="2">
    <source>
        <dbReference type="ARBA" id="ARBA00022475"/>
    </source>
</evidence>
<feature type="transmembrane region" description="Helical" evidence="7">
    <location>
        <begin position="12"/>
        <end position="32"/>
    </location>
</feature>
<feature type="transmembrane region" description="Helical" evidence="7">
    <location>
        <begin position="106"/>
        <end position="125"/>
    </location>
</feature>
<keyword evidence="5 7" id="KW-1133">Transmembrane helix</keyword>
<keyword evidence="6 7" id="KW-0472">Membrane</keyword>
<dbReference type="GO" id="GO:0071555">
    <property type="term" value="P:cell wall organization"/>
    <property type="evidence" value="ECO:0007669"/>
    <property type="project" value="TreeGrafter"/>
</dbReference>
<protein>
    <submittedName>
        <fullName evidence="8">UDP-GlcNAc:undecaprenyl-phosphate GlcNAc-1-phosphate transferase</fullName>
        <ecNumber evidence="8">2.7.8.33</ecNumber>
    </submittedName>
</protein>
<feature type="transmembrane region" description="Helical" evidence="7">
    <location>
        <begin position="81"/>
        <end position="99"/>
    </location>
</feature>
<evidence type="ECO:0000256" key="1">
    <source>
        <dbReference type="ARBA" id="ARBA00004651"/>
    </source>
</evidence>
<keyword evidence="2" id="KW-1003">Cell membrane</keyword>
<dbReference type="EMBL" id="JACHJP010000003">
    <property type="protein sequence ID" value="MBB4916628.1"/>
    <property type="molecule type" value="Genomic_DNA"/>
</dbReference>
<gene>
    <name evidence="8" type="ORF">FHS44_003716</name>
</gene>
<feature type="transmembrane region" description="Helical" evidence="7">
    <location>
        <begin position="314"/>
        <end position="332"/>
    </location>
</feature>
<dbReference type="PANTHER" id="PTHR22926:SF3">
    <property type="entry name" value="UNDECAPRENYL-PHOSPHATE ALPHA-N-ACETYLGLUCOSAMINYL 1-PHOSPHATE TRANSFERASE"/>
    <property type="match status" value="1"/>
</dbReference>
<keyword evidence="3 8" id="KW-0808">Transferase</keyword>
<feature type="transmembrane region" description="Helical" evidence="7">
    <location>
        <begin position="158"/>
        <end position="177"/>
    </location>
</feature>
<dbReference type="Proteomes" id="UP000552644">
    <property type="component" value="Unassembled WGS sequence"/>
</dbReference>
<evidence type="ECO:0000313" key="8">
    <source>
        <dbReference type="EMBL" id="MBB4916628.1"/>
    </source>
</evidence>
<sequence length="358" mass="36917">MISEVVSGESIVVIASAGAVAFVLVAVLTEFVRRFALRLRIVDRPGPHRPHRRPTPRLGGLAVVAGALLPTGALVREWSLQLIMIMMSAVLVALLGVIHDCRRLRLVWRLAVESVAATLVVASGVRVEAFGTLAGMAGTLLWIVLVTNAFTMIDNTDGVLGTVGAVGAGVLAVTALASGQPDFALLLLSLACGCAGFAAHGWSPARIRMGKSGPLFVGFTLAACAVAVSGQAEPVAVVPALLLFAFVPVLDICLTVAARQRAGRPWLLAGPDHLAHRCVAVGLTTRQVALVMSGAATVTGLLGMHVMLGRVPGAVALPGVVCAGAGLLALLVRAPGRYPAPLHARRTRRLTASVEGRG</sequence>
<reference evidence="8 9" key="1">
    <citation type="submission" date="2020-08" db="EMBL/GenBank/DDBJ databases">
        <title>Genomic Encyclopedia of Type Strains, Phase III (KMG-III): the genomes of soil and plant-associated and newly described type strains.</title>
        <authorList>
            <person name="Whitman W."/>
        </authorList>
    </citation>
    <scope>NUCLEOTIDE SEQUENCE [LARGE SCALE GENOMIC DNA]</scope>
    <source>
        <strain evidence="8 9">CECT 8840</strain>
    </source>
</reference>
<dbReference type="GO" id="GO:0009103">
    <property type="term" value="P:lipopolysaccharide biosynthetic process"/>
    <property type="evidence" value="ECO:0007669"/>
    <property type="project" value="TreeGrafter"/>
</dbReference>
<dbReference type="GO" id="GO:0036380">
    <property type="term" value="F:UDP-N-acetylglucosamine-undecaprenyl-phosphate N-acetylglucosaminephosphotransferase activity"/>
    <property type="evidence" value="ECO:0007669"/>
    <property type="project" value="UniProtKB-EC"/>
</dbReference>
<keyword evidence="9" id="KW-1185">Reference proteome</keyword>
<feature type="transmembrane region" description="Helical" evidence="7">
    <location>
        <begin position="288"/>
        <end position="308"/>
    </location>
</feature>
<feature type="transmembrane region" description="Helical" evidence="7">
    <location>
        <begin position="238"/>
        <end position="258"/>
    </location>
</feature>
<dbReference type="CDD" id="cd06853">
    <property type="entry name" value="GT_WecA_like"/>
    <property type="match status" value="1"/>
</dbReference>
<comment type="subcellular location">
    <subcellularLocation>
        <location evidence="1">Cell membrane</location>
        <topology evidence="1">Multi-pass membrane protein</topology>
    </subcellularLocation>
</comment>
<dbReference type="GO" id="GO:0044038">
    <property type="term" value="P:cell wall macromolecule biosynthetic process"/>
    <property type="evidence" value="ECO:0007669"/>
    <property type="project" value="TreeGrafter"/>
</dbReference>
<dbReference type="GO" id="GO:0005886">
    <property type="term" value="C:plasma membrane"/>
    <property type="evidence" value="ECO:0007669"/>
    <property type="project" value="UniProtKB-SubCell"/>
</dbReference>
<dbReference type="InterPro" id="IPR000715">
    <property type="entry name" value="Glycosyl_transferase_4"/>
</dbReference>
<evidence type="ECO:0000313" key="9">
    <source>
        <dbReference type="Proteomes" id="UP000552644"/>
    </source>
</evidence>
<evidence type="ECO:0000256" key="7">
    <source>
        <dbReference type="SAM" id="Phobius"/>
    </source>
</evidence>
<feature type="transmembrane region" description="Helical" evidence="7">
    <location>
        <begin position="131"/>
        <end position="151"/>
    </location>
</feature>
<name>A0A7W7QNA7_9ACTN</name>
<feature type="transmembrane region" description="Helical" evidence="7">
    <location>
        <begin position="183"/>
        <end position="202"/>
    </location>
</feature>
<dbReference type="AlphaFoldDB" id="A0A7W7QNA7"/>
<feature type="transmembrane region" description="Helical" evidence="7">
    <location>
        <begin position="214"/>
        <end position="232"/>
    </location>
</feature>
<feature type="transmembrane region" description="Helical" evidence="7">
    <location>
        <begin position="58"/>
        <end position="75"/>
    </location>
</feature>
<dbReference type="Pfam" id="PF00953">
    <property type="entry name" value="Glycos_transf_4"/>
    <property type="match status" value="1"/>
</dbReference>
<comment type="caution">
    <text evidence="8">The sequence shown here is derived from an EMBL/GenBank/DDBJ whole genome shotgun (WGS) entry which is preliminary data.</text>
</comment>
<dbReference type="EC" id="2.7.8.33" evidence="8"/>